<dbReference type="PANTHER" id="PTHR31313">
    <property type="entry name" value="TY1 ENHANCER ACTIVATOR"/>
    <property type="match status" value="1"/>
</dbReference>
<keyword evidence="1" id="KW-0479">Metal-binding</keyword>
<keyword evidence="6" id="KW-0539">Nucleus</keyword>
<keyword evidence="2" id="KW-0862">Zinc</keyword>
<keyword evidence="5" id="KW-0804">Transcription</keyword>
<comment type="caution">
    <text evidence="9">The sequence shown here is derived from an EMBL/GenBank/DDBJ whole genome shotgun (WGS) entry which is preliminary data.</text>
</comment>
<dbReference type="CDD" id="cd12148">
    <property type="entry name" value="fungal_TF_MHR"/>
    <property type="match status" value="1"/>
</dbReference>
<dbReference type="InterPro" id="IPR007219">
    <property type="entry name" value="XnlR_reg_dom"/>
</dbReference>
<accession>A0A3D8S7W8</accession>
<feature type="domain" description="Xylanolytic transcriptional activator regulatory" evidence="8">
    <location>
        <begin position="164"/>
        <end position="231"/>
    </location>
</feature>
<keyword evidence="10" id="KW-1185">Reference proteome</keyword>
<dbReference type="GO" id="GO:0006351">
    <property type="term" value="P:DNA-templated transcription"/>
    <property type="evidence" value="ECO:0007669"/>
    <property type="project" value="InterPro"/>
</dbReference>
<evidence type="ECO:0000256" key="6">
    <source>
        <dbReference type="ARBA" id="ARBA00023242"/>
    </source>
</evidence>
<dbReference type="Pfam" id="PF04082">
    <property type="entry name" value="Fungal_trans"/>
    <property type="match status" value="1"/>
</dbReference>
<dbReference type="AlphaFoldDB" id="A0A3D8S7W8"/>
<dbReference type="InterPro" id="IPR051615">
    <property type="entry name" value="Transcr_Regulatory_Elem"/>
</dbReference>
<gene>
    <name evidence="9" type="ORF">BP6252_03276</name>
</gene>
<evidence type="ECO:0000256" key="5">
    <source>
        <dbReference type="ARBA" id="ARBA00023163"/>
    </source>
</evidence>
<dbReference type="SMART" id="SM00906">
    <property type="entry name" value="Fungal_trans"/>
    <property type="match status" value="1"/>
</dbReference>
<evidence type="ECO:0000256" key="1">
    <source>
        <dbReference type="ARBA" id="ARBA00022723"/>
    </source>
</evidence>
<dbReference type="Proteomes" id="UP000256645">
    <property type="component" value="Unassembled WGS sequence"/>
</dbReference>
<dbReference type="OrthoDB" id="1924787at2759"/>
<evidence type="ECO:0000256" key="2">
    <source>
        <dbReference type="ARBA" id="ARBA00022833"/>
    </source>
</evidence>
<protein>
    <recommendedName>
        <fullName evidence="8">Xylanolytic transcriptional activator regulatory domain-containing protein</fullName>
    </recommendedName>
</protein>
<dbReference type="GO" id="GO:0003677">
    <property type="term" value="F:DNA binding"/>
    <property type="evidence" value="ECO:0007669"/>
    <property type="project" value="UniProtKB-KW"/>
</dbReference>
<evidence type="ECO:0000256" key="4">
    <source>
        <dbReference type="ARBA" id="ARBA00023125"/>
    </source>
</evidence>
<dbReference type="EMBL" id="PDLM01000003">
    <property type="protein sequence ID" value="RDW82164.1"/>
    <property type="molecule type" value="Genomic_DNA"/>
</dbReference>
<feature type="region of interest" description="Disordered" evidence="7">
    <location>
        <begin position="82"/>
        <end position="106"/>
    </location>
</feature>
<proteinExistence type="predicted"/>
<evidence type="ECO:0000256" key="3">
    <source>
        <dbReference type="ARBA" id="ARBA00023015"/>
    </source>
</evidence>
<evidence type="ECO:0000313" key="9">
    <source>
        <dbReference type="EMBL" id="RDW82164.1"/>
    </source>
</evidence>
<name>A0A3D8S7W8_9HELO</name>
<sequence length="393" mass="43453">MYMEKRFIARAPLSTTSHRRCASLLRVRIAGPAPLPASKQKQSDISLRSRRRKCVISTGSSSCTFCVSRGVACTNGTLALSPKSGNSPRGHGPVVSTPSTPSEQIPDKFSKNQAFAGIKVWERSTGFAKEAAQLLDVCDLSLVTIQACVLLGTLNRTEGQGALETIHYSVACRMAQLLDLPNRPAENAIERELNLRVWWTLSKVDVWSSAGVGLPRQMPPIDDFPLPVDEDTFRSWKRDIPVSVTDSNTDRKSSLFAQMLILTRILLAQYPTNTAPRYGREHGGTWREGTGPDLRGPAYRLLPLRTAALLSVPARRLPRLAARLASVCIQMPLLRHLTLRSARPLVSGARLLRALHDGRARPRHRVDGPSSYAPVLLVRQRDQQREPTPHAQF</sequence>
<evidence type="ECO:0000313" key="10">
    <source>
        <dbReference type="Proteomes" id="UP000256645"/>
    </source>
</evidence>
<evidence type="ECO:0000256" key="7">
    <source>
        <dbReference type="SAM" id="MobiDB-lite"/>
    </source>
</evidence>
<reference evidence="9 10" key="1">
    <citation type="journal article" date="2018" name="IMA Fungus">
        <title>IMA Genome-F 9: Draft genome sequence of Annulohypoxylon stygium, Aspergillus mulundensis, Berkeleyomyces basicola (syn. Thielaviopsis basicola), Ceratocystis smalleyi, two Cercospora beticola strains, Coleophoma cylindrospora, Fusarium fracticaudum, Phialophora cf. hyalina, and Morchella septimelata.</title>
        <authorList>
            <person name="Wingfield B.D."/>
            <person name="Bills G.F."/>
            <person name="Dong Y."/>
            <person name="Huang W."/>
            <person name="Nel W.J."/>
            <person name="Swalarsk-Parry B.S."/>
            <person name="Vaghefi N."/>
            <person name="Wilken P.M."/>
            <person name="An Z."/>
            <person name="de Beer Z.W."/>
            <person name="De Vos L."/>
            <person name="Chen L."/>
            <person name="Duong T.A."/>
            <person name="Gao Y."/>
            <person name="Hammerbacher A."/>
            <person name="Kikkert J.R."/>
            <person name="Li Y."/>
            <person name="Li H."/>
            <person name="Li K."/>
            <person name="Li Q."/>
            <person name="Liu X."/>
            <person name="Ma X."/>
            <person name="Naidoo K."/>
            <person name="Pethybridge S.J."/>
            <person name="Sun J."/>
            <person name="Steenkamp E.T."/>
            <person name="van der Nest M.A."/>
            <person name="van Wyk S."/>
            <person name="Wingfield M.J."/>
            <person name="Xiong C."/>
            <person name="Yue Q."/>
            <person name="Zhang X."/>
        </authorList>
    </citation>
    <scope>NUCLEOTIDE SEQUENCE [LARGE SCALE GENOMIC DNA]</scope>
    <source>
        <strain evidence="9 10">BP6252</strain>
    </source>
</reference>
<dbReference type="GO" id="GO:0008270">
    <property type="term" value="F:zinc ion binding"/>
    <property type="evidence" value="ECO:0007669"/>
    <property type="project" value="InterPro"/>
</dbReference>
<keyword evidence="4" id="KW-0238">DNA-binding</keyword>
<organism evidence="9 10">
    <name type="scientific">Coleophoma cylindrospora</name>
    <dbReference type="NCBI Taxonomy" id="1849047"/>
    <lineage>
        <taxon>Eukaryota</taxon>
        <taxon>Fungi</taxon>
        <taxon>Dikarya</taxon>
        <taxon>Ascomycota</taxon>
        <taxon>Pezizomycotina</taxon>
        <taxon>Leotiomycetes</taxon>
        <taxon>Helotiales</taxon>
        <taxon>Dermateaceae</taxon>
        <taxon>Coleophoma</taxon>
    </lineage>
</organism>
<dbReference type="PANTHER" id="PTHR31313:SF81">
    <property type="entry name" value="TY1 ENHANCER ACTIVATOR"/>
    <property type="match status" value="1"/>
</dbReference>
<keyword evidence="3" id="KW-0805">Transcription regulation</keyword>
<evidence type="ECO:0000259" key="8">
    <source>
        <dbReference type="SMART" id="SM00906"/>
    </source>
</evidence>